<accession>A0A2Z6RZH1</accession>
<reference evidence="5 7" key="1">
    <citation type="submission" date="2017-11" db="EMBL/GenBank/DDBJ databases">
        <title>The genome of Rhizophagus clarus HR1 reveals common genetic basis of auxotrophy among arbuscular mycorrhizal fungi.</title>
        <authorList>
            <person name="Kobayashi Y."/>
        </authorList>
    </citation>
    <scope>NUCLEOTIDE SEQUENCE [LARGE SCALE GENOMIC DNA]</scope>
    <source>
        <strain evidence="5 7">HR1</strain>
    </source>
</reference>
<name>A0A2Z6RZH1_9GLOM</name>
<keyword evidence="3" id="KW-0539">Nucleus</keyword>
<dbReference type="InterPro" id="IPR000232">
    <property type="entry name" value="HSF_DNA-bd"/>
</dbReference>
<proteinExistence type="predicted"/>
<dbReference type="STRING" id="94130.A0A2Z6RZH1"/>
<dbReference type="Proteomes" id="UP000615446">
    <property type="component" value="Unassembled WGS sequence"/>
</dbReference>
<evidence type="ECO:0000259" key="4">
    <source>
        <dbReference type="Pfam" id="PF00447"/>
    </source>
</evidence>
<sequence length="249" mass="28832">MYGFHKIPHLQQGVLQPDEQSEQLEFSNPNFLHNQPDLLYCINRKKGKDNNIKESNEVDMNYIINEITSIKKCQMIISEDIRNIQKDNQILYEKYYHQQNTISKILKFLASVFSVDNKRTTIPKKRKFSNLLKSSDVQAYNGADFPSLTLDFNNSAESTPLTVSNNEQFDDSLNLTLTDLSEIDVGSNIDYLTSNEMTNLKDNSIENNILSYYNVDVNNLLEQDNQLIFDFNLDENDNNYNNPNSIDEC</sequence>
<evidence type="ECO:0000256" key="2">
    <source>
        <dbReference type="ARBA" id="ARBA00023125"/>
    </source>
</evidence>
<dbReference type="InterPro" id="IPR036388">
    <property type="entry name" value="WH-like_DNA-bd_sf"/>
</dbReference>
<dbReference type="AlphaFoldDB" id="A0A2Z6RZH1"/>
<organism evidence="5 7">
    <name type="scientific">Rhizophagus clarus</name>
    <dbReference type="NCBI Taxonomy" id="94130"/>
    <lineage>
        <taxon>Eukaryota</taxon>
        <taxon>Fungi</taxon>
        <taxon>Fungi incertae sedis</taxon>
        <taxon>Mucoromycota</taxon>
        <taxon>Glomeromycotina</taxon>
        <taxon>Glomeromycetes</taxon>
        <taxon>Glomerales</taxon>
        <taxon>Glomeraceae</taxon>
        <taxon>Rhizophagus</taxon>
    </lineage>
</organism>
<evidence type="ECO:0000313" key="7">
    <source>
        <dbReference type="Proteomes" id="UP000247702"/>
    </source>
</evidence>
<evidence type="ECO:0000256" key="3">
    <source>
        <dbReference type="ARBA" id="ARBA00023242"/>
    </source>
</evidence>
<protein>
    <submittedName>
        <fullName evidence="6">Transcription factor Hsf1</fullName>
    </submittedName>
</protein>
<keyword evidence="7" id="KW-1185">Reference proteome</keyword>
<evidence type="ECO:0000256" key="1">
    <source>
        <dbReference type="ARBA" id="ARBA00004123"/>
    </source>
</evidence>
<dbReference type="Proteomes" id="UP000247702">
    <property type="component" value="Unassembled WGS sequence"/>
</dbReference>
<reference evidence="6" key="2">
    <citation type="submission" date="2019-10" db="EMBL/GenBank/DDBJ databases">
        <title>Conservation and host-specific expression of non-tandemly repeated heterogenous ribosome RNA gene in arbuscular mycorrhizal fungi.</title>
        <authorList>
            <person name="Maeda T."/>
            <person name="Kobayashi Y."/>
            <person name="Nakagawa T."/>
            <person name="Ezawa T."/>
            <person name="Yamaguchi K."/>
            <person name="Bino T."/>
            <person name="Nishimoto Y."/>
            <person name="Shigenobu S."/>
            <person name="Kawaguchi M."/>
        </authorList>
    </citation>
    <scope>NUCLEOTIDE SEQUENCE</scope>
    <source>
        <strain evidence="6">HR1</strain>
    </source>
</reference>
<dbReference type="EMBL" id="BEXD01004065">
    <property type="protein sequence ID" value="GBC06303.1"/>
    <property type="molecule type" value="Genomic_DNA"/>
</dbReference>
<dbReference type="GO" id="GO:0005634">
    <property type="term" value="C:nucleus"/>
    <property type="evidence" value="ECO:0007669"/>
    <property type="project" value="UniProtKB-SubCell"/>
</dbReference>
<dbReference type="OrthoDB" id="60033at2759"/>
<feature type="domain" description="HSF-type DNA-binding" evidence="4">
    <location>
        <begin position="1"/>
        <end position="45"/>
    </location>
</feature>
<dbReference type="SUPFAM" id="SSF46785">
    <property type="entry name" value="Winged helix' DNA-binding domain"/>
    <property type="match status" value="1"/>
</dbReference>
<dbReference type="Pfam" id="PF00447">
    <property type="entry name" value="HSF_DNA-bind"/>
    <property type="match status" value="1"/>
</dbReference>
<dbReference type="GO" id="GO:0043565">
    <property type="term" value="F:sequence-specific DNA binding"/>
    <property type="evidence" value="ECO:0007669"/>
    <property type="project" value="InterPro"/>
</dbReference>
<evidence type="ECO:0000313" key="6">
    <source>
        <dbReference type="EMBL" id="GES92912.1"/>
    </source>
</evidence>
<comment type="subcellular location">
    <subcellularLocation>
        <location evidence="1">Nucleus</location>
    </subcellularLocation>
</comment>
<keyword evidence="2" id="KW-0238">DNA-binding</keyword>
<dbReference type="Gene3D" id="1.10.10.10">
    <property type="entry name" value="Winged helix-like DNA-binding domain superfamily/Winged helix DNA-binding domain"/>
    <property type="match status" value="1"/>
</dbReference>
<dbReference type="EMBL" id="BLAL01000218">
    <property type="protein sequence ID" value="GES92912.1"/>
    <property type="molecule type" value="Genomic_DNA"/>
</dbReference>
<dbReference type="InterPro" id="IPR036390">
    <property type="entry name" value="WH_DNA-bd_sf"/>
</dbReference>
<comment type="caution">
    <text evidence="5">The sequence shown here is derived from an EMBL/GenBank/DDBJ whole genome shotgun (WGS) entry which is preliminary data.</text>
</comment>
<gene>
    <name evidence="6" type="ORF">RCL2_001967200</name>
    <name evidence="5" type="ORF">RclHR1_06750007</name>
</gene>
<evidence type="ECO:0000313" key="5">
    <source>
        <dbReference type="EMBL" id="GBC06303.1"/>
    </source>
</evidence>
<dbReference type="GO" id="GO:0003700">
    <property type="term" value="F:DNA-binding transcription factor activity"/>
    <property type="evidence" value="ECO:0007669"/>
    <property type="project" value="InterPro"/>
</dbReference>